<sequence length="128" mass="14474">MPLKKSINRPLISLERGTEVRGEEEKRRKKLLLDHRQNFAGTSQDHHRSLTGPPQESRRTTAGASPDHRRSFAAPPPQGLTFRPNVLLKARHSAEDLTFCSRPNIMLKSRRSAEGPTFCSRPDVLLKV</sequence>
<gene>
    <name evidence="2" type="ORF">MA16_Dca020281</name>
</gene>
<name>A0A2I0X468_9ASPA</name>
<dbReference type="EMBL" id="KZ502164">
    <property type="protein sequence ID" value="PKU82702.1"/>
    <property type="molecule type" value="Genomic_DNA"/>
</dbReference>
<reference evidence="2 3" key="1">
    <citation type="journal article" date="2016" name="Sci. Rep.">
        <title>The Dendrobium catenatum Lindl. genome sequence provides insights into polysaccharide synthase, floral development and adaptive evolution.</title>
        <authorList>
            <person name="Zhang G.Q."/>
            <person name="Xu Q."/>
            <person name="Bian C."/>
            <person name="Tsai W.C."/>
            <person name="Yeh C.M."/>
            <person name="Liu K.W."/>
            <person name="Yoshida K."/>
            <person name="Zhang L.S."/>
            <person name="Chang S.B."/>
            <person name="Chen F."/>
            <person name="Shi Y."/>
            <person name="Su Y.Y."/>
            <person name="Zhang Y.Q."/>
            <person name="Chen L.J."/>
            <person name="Yin Y."/>
            <person name="Lin M."/>
            <person name="Huang H."/>
            <person name="Deng H."/>
            <person name="Wang Z.W."/>
            <person name="Zhu S.L."/>
            <person name="Zhao X."/>
            <person name="Deng C."/>
            <person name="Niu S.C."/>
            <person name="Huang J."/>
            <person name="Wang M."/>
            <person name="Liu G.H."/>
            <person name="Yang H.J."/>
            <person name="Xiao X.J."/>
            <person name="Hsiao Y.Y."/>
            <person name="Wu W.L."/>
            <person name="Chen Y.Y."/>
            <person name="Mitsuda N."/>
            <person name="Ohme-Takagi M."/>
            <person name="Luo Y.B."/>
            <person name="Van de Peer Y."/>
            <person name="Liu Z.J."/>
        </authorList>
    </citation>
    <scope>NUCLEOTIDE SEQUENCE [LARGE SCALE GENOMIC DNA]</scope>
    <source>
        <tissue evidence="2">The whole plant</tissue>
    </source>
</reference>
<dbReference type="AlphaFoldDB" id="A0A2I0X468"/>
<feature type="region of interest" description="Disordered" evidence="1">
    <location>
        <begin position="33"/>
        <end position="81"/>
    </location>
</feature>
<proteinExistence type="predicted"/>
<evidence type="ECO:0000313" key="2">
    <source>
        <dbReference type="EMBL" id="PKU82702.1"/>
    </source>
</evidence>
<evidence type="ECO:0000313" key="3">
    <source>
        <dbReference type="Proteomes" id="UP000233837"/>
    </source>
</evidence>
<evidence type="ECO:0000256" key="1">
    <source>
        <dbReference type="SAM" id="MobiDB-lite"/>
    </source>
</evidence>
<accession>A0A2I0X468</accession>
<organism evidence="2 3">
    <name type="scientific">Dendrobium catenatum</name>
    <dbReference type="NCBI Taxonomy" id="906689"/>
    <lineage>
        <taxon>Eukaryota</taxon>
        <taxon>Viridiplantae</taxon>
        <taxon>Streptophyta</taxon>
        <taxon>Embryophyta</taxon>
        <taxon>Tracheophyta</taxon>
        <taxon>Spermatophyta</taxon>
        <taxon>Magnoliopsida</taxon>
        <taxon>Liliopsida</taxon>
        <taxon>Asparagales</taxon>
        <taxon>Orchidaceae</taxon>
        <taxon>Epidendroideae</taxon>
        <taxon>Malaxideae</taxon>
        <taxon>Dendrobiinae</taxon>
        <taxon>Dendrobium</taxon>
    </lineage>
</organism>
<dbReference type="Proteomes" id="UP000233837">
    <property type="component" value="Unassembled WGS sequence"/>
</dbReference>
<protein>
    <submittedName>
        <fullName evidence="2">Uncharacterized protein</fullName>
    </submittedName>
</protein>
<keyword evidence="3" id="KW-1185">Reference proteome</keyword>
<reference evidence="2 3" key="2">
    <citation type="journal article" date="2017" name="Nature">
        <title>The Apostasia genome and the evolution of orchids.</title>
        <authorList>
            <person name="Zhang G.Q."/>
            <person name="Liu K.W."/>
            <person name="Li Z."/>
            <person name="Lohaus R."/>
            <person name="Hsiao Y.Y."/>
            <person name="Niu S.C."/>
            <person name="Wang J.Y."/>
            <person name="Lin Y.C."/>
            <person name="Xu Q."/>
            <person name="Chen L.J."/>
            <person name="Yoshida K."/>
            <person name="Fujiwara S."/>
            <person name="Wang Z.W."/>
            <person name="Zhang Y.Q."/>
            <person name="Mitsuda N."/>
            <person name="Wang M."/>
            <person name="Liu G.H."/>
            <person name="Pecoraro L."/>
            <person name="Huang H.X."/>
            <person name="Xiao X.J."/>
            <person name="Lin M."/>
            <person name="Wu X.Y."/>
            <person name="Wu W.L."/>
            <person name="Chen Y.Y."/>
            <person name="Chang S.B."/>
            <person name="Sakamoto S."/>
            <person name="Ohme-Takagi M."/>
            <person name="Yagi M."/>
            <person name="Zeng S.J."/>
            <person name="Shen C.Y."/>
            <person name="Yeh C.M."/>
            <person name="Luo Y.B."/>
            <person name="Tsai W.C."/>
            <person name="Van de Peer Y."/>
            <person name="Liu Z.J."/>
        </authorList>
    </citation>
    <scope>NUCLEOTIDE SEQUENCE [LARGE SCALE GENOMIC DNA]</scope>
    <source>
        <tissue evidence="2">The whole plant</tissue>
    </source>
</reference>